<reference evidence="2" key="4">
    <citation type="submission" date="2025-09" db="UniProtKB">
        <authorList>
            <consortium name="Ensembl"/>
        </authorList>
    </citation>
    <scope>IDENTIFICATION</scope>
</reference>
<feature type="compositionally biased region" description="Basic and acidic residues" evidence="1">
    <location>
        <begin position="173"/>
        <end position="182"/>
    </location>
</feature>
<accession>F6XFN8</accession>
<evidence type="ECO:0000256" key="1">
    <source>
        <dbReference type="SAM" id="MobiDB-lite"/>
    </source>
</evidence>
<dbReference type="AlphaFoldDB" id="F6XFN8"/>
<reference evidence="3" key="1">
    <citation type="journal article" date="2002" name="Science">
        <title>The draft genome of Ciona intestinalis: insights into chordate and vertebrate origins.</title>
        <authorList>
            <person name="Dehal P."/>
            <person name="Satou Y."/>
            <person name="Campbell R.K."/>
            <person name="Chapman J."/>
            <person name="Degnan B."/>
            <person name="De Tomaso A."/>
            <person name="Davidson B."/>
            <person name="Di Gregorio A."/>
            <person name="Gelpke M."/>
            <person name="Goodstein D.M."/>
            <person name="Harafuji N."/>
            <person name="Hastings K.E."/>
            <person name="Ho I."/>
            <person name="Hotta K."/>
            <person name="Huang W."/>
            <person name="Kawashima T."/>
            <person name="Lemaire P."/>
            <person name="Martinez D."/>
            <person name="Meinertzhagen I.A."/>
            <person name="Necula S."/>
            <person name="Nonaka M."/>
            <person name="Putnam N."/>
            <person name="Rash S."/>
            <person name="Saiga H."/>
            <person name="Satake M."/>
            <person name="Terry A."/>
            <person name="Yamada L."/>
            <person name="Wang H.G."/>
            <person name="Awazu S."/>
            <person name="Azumi K."/>
            <person name="Boore J."/>
            <person name="Branno M."/>
            <person name="Chin-Bow S."/>
            <person name="DeSantis R."/>
            <person name="Doyle S."/>
            <person name="Francino P."/>
            <person name="Keys D.N."/>
            <person name="Haga S."/>
            <person name="Hayashi H."/>
            <person name="Hino K."/>
            <person name="Imai K.S."/>
            <person name="Inaba K."/>
            <person name="Kano S."/>
            <person name="Kobayashi K."/>
            <person name="Kobayashi M."/>
            <person name="Lee B.I."/>
            <person name="Makabe K.W."/>
            <person name="Manohar C."/>
            <person name="Matassi G."/>
            <person name="Medina M."/>
            <person name="Mochizuki Y."/>
            <person name="Mount S."/>
            <person name="Morishita T."/>
            <person name="Miura S."/>
            <person name="Nakayama A."/>
            <person name="Nishizaka S."/>
            <person name="Nomoto H."/>
            <person name="Ohta F."/>
            <person name="Oishi K."/>
            <person name="Rigoutsos I."/>
            <person name="Sano M."/>
            <person name="Sasaki A."/>
            <person name="Sasakura Y."/>
            <person name="Shoguchi E."/>
            <person name="Shin-i T."/>
            <person name="Spagnuolo A."/>
            <person name="Stainier D."/>
            <person name="Suzuki M.M."/>
            <person name="Tassy O."/>
            <person name="Takatori N."/>
            <person name="Tokuoka M."/>
            <person name="Yagi K."/>
            <person name="Yoshizaki F."/>
            <person name="Wada S."/>
            <person name="Zhang C."/>
            <person name="Hyatt P.D."/>
            <person name="Larimer F."/>
            <person name="Detter C."/>
            <person name="Doggett N."/>
            <person name="Glavina T."/>
            <person name="Hawkins T."/>
            <person name="Richardson P."/>
            <person name="Lucas S."/>
            <person name="Kohara Y."/>
            <person name="Levine M."/>
            <person name="Satoh N."/>
            <person name="Rokhsar D.S."/>
        </authorList>
    </citation>
    <scope>NUCLEOTIDE SEQUENCE [LARGE SCALE GENOMIC DNA]</scope>
</reference>
<reference evidence="2" key="3">
    <citation type="submission" date="2025-08" db="UniProtKB">
        <authorList>
            <consortium name="Ensembl"/>
        </authorList>
    </citation>
    <scope>IDENTIFICATION</scope>
</reference>
<dbReference type="GeneTree" id="ENSGT00390000004111"/>
<proteinExistence type="predicted"/>
<dbReference type="HOGENOM" id="CLU_1274783_0_0_1"/>
<dbReference type="InParanoid" id="F6XFN8"/>
<dbReference type="EMBL" id="EAAA01001236">
    <property type="status" value="NOT_ANNOTATED_CDS"/>
    <property type="molecule type" value="Genomic_DNA"/>
</dbReference>
<name>F6XFN8_CIOIN</name>
<organism evidence="2 3">
    <name type="scientific">Ciona intestinalis</name>
    <name type="common">Transparent sea squirt</name>
    <name type="synonym">Ascidia intestinalis</name>
    <dbReference type="NCBI Taxonomy" id="7719"/>
    <lineage>
        <taxon>Eukaryota</taxon>
        <taxon>Metazoa</taxon>
        <taxon>Chordata</taxon>
        <taxon>Tunicata</taxon>
        <taxon>Ascidiacea</taxon>
        <taxon>Phlebobranchia</taxon>
        <taxon>Cionidae</taxon>
        <taxon>Ciona</taxon>
    </lineage>
</organism>
<keyword evidence="3" id="KW-1185">Reference proteome</keyword>
<dbReference type="OMA" id="RSDCEVP"/>
<evidence type="ECO:0000313" key="2">
    <source>
        <dbReference type="Ensembl" id="ENSCINP00000004022.3"/>
    </source>
</evidence>
<feature type="region of interest" description="Disordered" evidence="1">
    <location>
        <begin position="1"/>
        <end position="24"/>
    </location>
</feature>
<reference evidence="2" key="2">
    <citation type="journal article" date="2008" name="Genome Biol.">
        <title>Improved genome assembly and evidence-based global gene model set for the chordate Ciona intestinalis: new insight into intron and operon populations.</title>
        <authorList>
            <person name="Satou Y."/>
            <person name="Mineta K."/>
            <person name="Ogasawara M."/>
            <person name="Sasakura Y."/>
            <person name="Shoguchi E."/>
            <person name="Ueno K."/>
            <person name="Yamada L."/>
            <person name="Matsumoto J."/>
            <person name="Wasserscheid J."/>
            <person name="Dewar K."/>
            <person name="Wiley G.B."/>
            <person name="Macmil S.L."/>
            <person name="Roe B.A."/>
            <person name="Zeller R.W."/>
            <person name="Hastings K.E."/>
            <person name="Lemaire P."/>
            <person name="Lindquist E."/>
            <person name="Endo T."/>
            <person name="Hotta K."/>
            <person name="Inaba K."/>
        </authorList>
    </citation>
    <scope>NUCLEOTIDE SEQUENCE [LARGE SCALE GENOMIC DNA]</scope>
    <source>
        <strain evidence="2">wild type</strain>
    </source>
</reference>
<feature type="compositionally biased region" description="Basic and acidic residues" evidence="1">
    <location>
        <begin position="103"/>
        <end position="112"/>
    </location>
</feature>
<protein>
    <submittedName>
        <fullName evidence="2">Uncharacterized protein</fullName>
    </submittedName>
</protein>
<feature type="region of interest" description="Disordered" evidence="1">
    <location>
        <begin position="62"/>
        <end position="182"/>
    </location>
</feature>
<dbReference type="Ensembl" id="ENSCINT00000004022.3">
    <property type="protein sequence ID" value="ENSCINP00000004022.3"/>
    <property type="gene ID" value="ENSCING00000001995.3"/>
</dbReference>
<evidence type="ECO:0000313" key="3">
    <source>
        <dbReference type="Proteomes" id="UP000008144"/>
    </source>
</evidence>
<dbReference type="Proteomes" id="UP000008144">
    <property type="component" value="Chromosome 14"/>
</dbReference>
<sequence>PGSKNKVEEVGVIDEFGSTPFTEVPTDITADLPEEEASHNPFDSAPFSAQVVVESKEDTDLFGSAPFVPEAEAADATDGKLQRKSAVRYQHASKVPNMSVARGLREQKETNRRNRQRRISRSSSNSSSGGGKSRRSKVKDVNKKNVDQPQNPQPTKESESTDLFGFSPFKPGSRSDCEVPVQ</sequence>